<keyword evidence="1" id="KW-0732">Signal</keyword>
<reference evidence="2" key="1">
    <citation type="submission" date="2021-12" db="EMBL/GenBank/DDBJ databases">
        <title>Enterovibrio ZSDZ35 sp. nov. and Enterovibrio ZSDZ42 sp. nov., isolated from coastal seawater in Qingdao.</title>
        <authorList>
            <person name="Zhang P."/>
        </authorList>
    </citation>
    <scope>NUCLEOTIDE SEQUENCE</scope>
    <source>
        <strain evidence="2">ZSDZ42</strain>
    </source>
</reference>
<accession>A0ABT5QYM5</accession>
<keyword evidence="3" id="KW-1185">Reference proteome</keyword>
<dbReference type="EMBL" id="JAJUBC010000007">
    <property type="protein sequence ID" value="MDD1793089.1"/>
    <property type="molecule type" value="Genomic_DNA"/>
</dbReference>
<organism evidence="2 3">
    <name type="scientific">Enterovibrio gelatinilyticus</name>
    <dbReference type="NCBI Taxonomy" id="2899819"/>
    <lineage>
        <taxon>Bacteria</taxon>
        <taxon>Pseudomonadati</taxon>
        <taxon>Pseudomonadota</taxon>
        <taxon>Gammaproteobacteria</taxon>
        <taxon>Vibrionales</taxon>
        <taxon>Vibrionaceae</taxon>
        <taxon>Enterovibrio</taxon>
    </lineage>
</organism>
<evidence type="ECO:0000313" key="3">
    <source>
        <dbReference type="Proteomes" id="UP001149400"/>
    </source>
</evidence>
<evidence type="ECO:0000256" key="1">
    <source>
        <dbReference type="SAM" id="SignalP"/>
    </source>
</evidence>
<proteinExistence type="predicted"/>
<gene>
    <name evidence="2" type="ORF">LRP50_08105</name>
</gene>
<name>A0ABT5QYM5_9GAMM</name>
<sequence length="77" mass="8363">MSMTKALIVLFIPVLFALNATAEDITDATAGQKAEIVEKARVQEIKDAATDVENEAVLLVDEAKKKLDSEEADDTKK</sequence>
<feature type="chain" id="PRO_5046351005" evidence="1">
    <location>
        <begin position="23"/>
        <end position="77"/>
    </location>
</feature>
<protein>
    <submittedName>
        <fullName evidence="2">Uncharacterized protein</fullName>
    </submittedName>
</protein>
<evidence type="ECO:0000313" key="2">
    <source>
        <dbReference type="EMBL" id="MDD1793089.1"/>
    </source>
</evidence>
<dbReference type="RefSeq" id="WP_274163956.1">
    <property type="nucleotide sequence ID" value="NZ_JAJUBC010000007.1"/>
</dbReference>
<feature type="signal peptide" evidence="1">
    <location>
        <begin position="1"/>
        <end position="22"/>
    </location>
</feature>
<comment type="caution">
    <text evidence="2">The sequence shown here is derived from an EMBL/GenBank/DDBJ whole genome shotgun (WGS) entry which is preliminary data.</text>
</comment>
<dbReference type="Proteomes" id="UP001149400">
    <property type="component" value="Unassembled WGS sequence"/>
</dbReference>